<evidence type="ECO:0000256" key="2">
    <source>
        <dbReference type="SAM" id="Phobius"/>
    </source>
</evidence>
<name>A0ABD3MP77_9STRA</name>
<evidence type="ECO:0000313" key="3">
    <source>
        <dbReference type="EMBL" id="KAL3765826.1"/>
    </source>
</evidence>
<dbReference type="EMBL" id="JALLBG020000091">
    <property type="protein sequence ID" value="KAL3765826.1"/>
    <property type="molecule type" value="Genomic_DNA"/>
</dbReference>
<feature type="region of interest" description="Disordered" evidence="1">
    <location>
        <begin position="552"/>
        <end position="587"/>
    </location>
</feature>
<feature type="transmembrane region" description="Helical" evidence="2">
    <location>
        <begin position="40"/>
        <end position="59"/>
    </location>
</feature>
<feature type="compositionally biased region" description="Basic and acidic residues" evidence="1">
    <location>
        <begin position="565"/>
        <end position="579"/>
    </location>
</feature>
<evidence type="ECO:0000313" key="4">
    <source>
        <dbReference type="Proteomes" id="UP001530293"/>
    </source>
</evidence>
<gene>
    <name evidence="3" type="ORF">ACHAWU_002621</name>
</gene>
<accession>A0ABD3MP77</accession>
<keyword evidence="4" id="KW-1185">Reference proteome</keyword>
<keyword evidence="2" id="KW-0472">Membrane</keyword>
<sequence>MDSSTSCAAAITTTDDDDNGDTNSFFCSESSTSPTATDLLVFYATAAFSTLTLSVLLIMQIDSISRLLLSPERLLAKRRQEYKYTNEQSCEYNTLLLRQYIGGGKCHYNPKMESVVWEKFTKHDIDEMMETIIQDEIFKEEATTPVIGAIEQDLTDENDPNTYYLFLAFPTTLPSQDTAAAATTTDKCSMPGQYRRRIRVPLIQFCELLAKAFEAQMTSTTLCFVADASSGMGSDILSTIVKRCNHGVATIVDPSWMTSLSILLSKKTHHSITTDQFERIAFALCRLDAWRVRASVGRSSRTVLFTLPGQSCIPHLLPLLQKVFVHERHVYVYDGCCHSVELGMALRTKYGSSYRQTPVNEVWTEVSCSPKVISATFPMAPMRPNRELYESLSKINGVQASIVEAWMASVDTFLDMKSKEKKNYYTPFVCRMGFLMKRSGIGNGDGTSDLSEMALKNVLEYITGSKSRSLPSEVMNNAISCLEEMRTQYEDAVKGSELSSNEKILIEKCVFAHKSILIGEKTLLDTVQPKNDWSLKATKKLKSCACCIGGEDDEDEDAENEEDGEQRSSKPDEVDKDDVAVAPNSKKVRSKYVDGKNQFAFDPTMFNKM</sequence>
<dbReference type="Proteomes" id="UP001530293">
    <property type="component" value="Unassembled WGS sequence"/>
</dbReference>
<reference evidence="3 4" key="1">
    <citation type="submission" date="2024-10" db="EMBL/GenBank/DDBJ databases">
        <title>Updated reference genomes for cyclostephanoid diatoms.</title>
        <authorList>
            <person name="Roberts W.R."/>
            <person name="Alverson A.J."/>
        </authorList>
    </citation>
    <scope>NUCLEOTIDE SEQUENCE [LARGE SCALE GENOMIC DNA]</scope>
    <source>
        <strain evidence="3 4">AJA232-27</strain>
    </source>
</reference>
<keyword evidence="2" id="KW-0812">Transmembrane</keyword>
<feature type="compositionally biased region" description="Acidic residues" evidence="1">
    <location>
        <begin position="552"/>
        <end position="564"/>
    </location>
</feature>
<proteinExistence type="predicted"/>
<dbReference type="AlphaFoldDB" id="A0ABD3MP77"/>
<evidence type="ECO:0000256" key="1">
    <source>
        <dbReference type="SAM" id="MobiDB-lite"/>
    </source>
</evidence>
<comment type="caution">
    <text evidence="3">The sequence shown here is derived from an EMBL/GenBank/DDBJ whole genome shotgun (WGS) entry which is preliminary data.</text>
</comment>
<organism evidence="3 4">
    <name type="scientific">Discostella pseudostelligera</name>
    <dbReference type="NCBI Taxonomy" id="259834"/>
    <lineage>
        <taxon>Eukaryota</taxon>
        <taxon>Sar</taxon>
        <taxon>Stramenopiles</taxon>
        <taxon>Ochrophyta</taxon>
        <taxon>Bacillariophyta</taxon>
        <taxon>Coscinodiscophyceae</taxon>
        <taxon>Thalassiosirophycidae</taxon>
        <taxon>Stephanodiscales</taxon>
        <taxon>Stephanodiscaceae</taxon>
        <taxon>Discostella</taxon>
    </lineage>
</organism>
<protein>
    <submittedName>
        <fullName evidence="3">Uncharacterized protein</fullName>
    </submittedName>
</protein>
<keyword evidence="2" id="KW-1133">Transmembrane helix</keyword>